<dbReference type="EMBL" id="LK932344">
    <property type="protein sequence ID" value="CDS83031.1"/>
    <property type="molecule type" value="Genomic_DNA"/>
</dbReference>
<protein>
    <submittedName>
        <fullName evidence="2">Uncharacterized protein</fullName>
    </submittedName>
</protein>
<dbReference type="InterPro" id="IPR009414">
    <property type="entry name" value="DUF1064"/>
</dbReference>
<evidence type="ECO:0000313" key="2">
    <source>
        <dbReference type="EMBL" id="CDS84663.1"/>
    </source>
</evidence>
<organism evidence="2">
    <name type="scientific">Clostridioides difficile</name>
    <name type="common">Peptoclostridium difficile</name>
    <dbReference type="NCBI Taxonomy" id="1496"/>
    <lineage>
        <taxon>Bacteria</taxon>
        <taxon>Bacillati</taxon>
        <taxon>Bacillota</taxon>
        <taxon>Clostridia</taxon>
        <taxon>Peptostreptococcales</taxon>
        <taxon>Peptostreptococcaceae</taxon>
        <taxon>Clostridioides</taxon>
    </lineage>
</organism>
<proteinExistence type="predicted"/>
<dbReference type="Pfam" id="PF06356">
    <property type="entry name" value="DUF1064"/>
    <property type="match status" value="1"/>
</dbReference>
<dbReference type="RefSeq" id="WP_021362351.1">
    <property type="nucleotide sequence ID" value="NZ_BBYB01000069.1"/>
</dbReference>
<sequence>MSKYNNKKIVIDGIKFDSKDESEYYLYLKEKKENGEIKDFGLQQKFELQPKFKKDGKSYRAITYTVDFAIYKWNGEVVYIDVKGYSTQQGELRKKLFDYKYQDKKLIWIAKSKKYGVDGWIEYSELKKKRKENKKKVA</sequence>
<gene>
    <name evidence="2" type="ORF">BN1096_350071</name>
    <name evidence="1" type="ORF">BN1097_1370021</name>
</gene>
<name>A0A069A5K9_CLODI</name>
<evidence type="ECO:0000313" key="1">
    <source>
        <dbReference type="EMBL" id="CDS83031.1"/>
    </source>
</evidence>
<dbReference type="EMBL" id="LK932486">
    <property type="protein sequence ID" value="CDS84663.1"/>
    <property type="molecule type" value="Genomic_DNA"/>
</dbReference>
<dbReference type="AlphaFoldDB" id="A0A069A5K9"/>
<reference evidence="2" key="1">
    <citation type="submission" date="2014-07" db="EMBL/GenBank/DDBJ databases">
        <authorList>
            <person name="Monot Marc"/>
        </authorList>
    </citation>
    <scope>NUCLEOTIDE SEQUENCE</scope>
    <source>
        <strain evidence="1">7032994</strain>
    </source>
</reference>
<accession>A0A069A5K9</accession>